<dbReference type="Pfam" id="PF08281">
    <property type="entry name" value="Sigma70_r4_2"/>
    <property type="match status" value="1"/>
</dbReference>
<dbReference type="Pfam" id="PF04542">
    <property type="entry name" value="Sigma70_r2"/>
    <property type="match status" value="1"/>
</dbReference>
<dbReference type="Gene3D" id="1.10.10.10">
    <property type="entry name" value="Winged helix-like DNA-binding domain superfamily/Winged helix DNA-binding domain"/>
    <property type="match status" value="1"/>
</dbReference>
<dbReference type="InterPro" id="IPR036388">
    <property type="entry name" value="WH-like_DNA-bd_sf"/>
</dbReference>
<dbReference type="InterPro" id="IPR039425">
    <property type="entry name" value="RNA_pol_sigma-70-like"/>
</dbReference>
<dbReference type="InterPro" id="IPR013249">
    <property type="entry name" value="RNA_pol_sigma70_r4_t2"/>
</dbReference>
<evidence type="ECO:0000256" key="1">
    <source>
        <dbReference type="ARBA" id="ARBA00010641"/>
    </source>
</evidence>
<dbReference type="InterPro" id="IPR014284">
    <property type="entry name" value="RNA_pol_sigma-70_dom"/>
</dbReference>
<gene>
    <name evidence="7" type="ORF">COB20_06755</name>
</gene>
<protein>
    <recommendedName>
        <fullName evidence="9">RNA polymerase sigma factor</fullName>
    </recommendedName>
</protein>
<dbReference type="AlphaFoldDB" id="A0A2A4X6U4"/>
<dbReference type="InterPro" id="IPR007627">
    <property type="entry name" value="RNA_pol_sigma70_r2"/>
</dbReference>
<dbReference type="SUPFAM" id="SSF88946">
    <property type="entry name" value="Sigma2 domain of RNA polymerase sigma factors"/>
    <property type="match status" value="1"/>
</dbReference>
<evidence type="ECO:0000313" key="7">
    <source>
        <dbReference type="EMBL" id="PCI78333.1"/>
    </source>
</evidence>
<keyword evidence="4" id="KW-0804">Transcription</keyword>
<dbReference type="Proteomes" id="UP000218767">
    <property type="component" value="Unassembled WGS sequence"/>
</dbReference>
<dbReference type="SUPFAM" id="SSF88659">
    <property type="entry name" value="Sigma3 and sigma4 domains of RNA polymerase sigma factors"/>
    <property type="match status" value="1"/>
</dbReference>
<feature type="domain" description="RNA polymerase sigma factor 70 region 4 type 2" evidence="6">
    <location>
        <begin position="131"/>
        <end position="181"/>
    </location>
</feature>
<name>A0A2A4X6U4_9GAMM</name>
<dbReference type="GO" id="GO:0016987">
    <property type="term" value="F:sigma factor activity"/>
    <property type="evidence" value="ECO:0007669"/>
    <property type="project" value="UniProtKB-KW"/>
</dbReference>
<evidence type="ECO:0000313" key="8">
    <source>
        <dbReference type="Proteomes" id="UP000218767"/>
    </source>
</evidence>
<evidence type="ECO:0000256" key="3">
    <source>
        <dbReference type="ARBA" id="ARBA00023082"/>
    </source>
</evidence>
<keyword evidence="2" id="KW-0805">Transcription regulation</keyword>
<accession>A0A2A4X6U4</accession>
<evidence type="ECO:0000256" key="4">
    <source>
        <dbReference type="ARBA" id="ARBA00023163"/>
    </source>
</evidence>
<dbReference type="EMBL" id="NVUL01000033">
    <property type="protein sequence ID" value="PCI78333.1"/>
    <property type="molecule type" value="Genomic_DNA"/>
</dbReference>
<proteinExistence type="inferred from homology"/>
<organism evidence="7 8">
    <name type="scientific">SAR86 cluster bacterium</name>
    <dbReference type="NCBI Taxonomy" id="2030880"/>
    <lineage>
        <taxon>Bacteria</taxon>
        <taxon>Pseudomonadati</taxon>
        <taxon>Pseudomonadota</taxon>
        <taxon>Gammaproteobacteria</taxon>
        <taxon>SAR86 cluster</taxon>
    </lineage>
</organism>
<evidence type="ECO:0000256" key="2">
    <source>
        <dbReference type="ARBA" id="ARBA00023015"/>
    </source>
</evidence>
<feature type="domain" description="RNA polymerase sigma-70 region 2" evidence="5">
    <location>
        <begin position="37"/>
        <end position="102"/>
    </location>
</feature>
<evidence type="ECO:0000259" key="6">
    <source>
        <dbReference type="Pfam" id="PF08281"/>
    </source>
</evidence>
<dbReference type="PANTHER" id="PTHR43133">
    <property type="entry name" value="RNA POLYMERASE ECF-TYPE SIGMA FACTO"/>
    <property type="match status" value="1"/>
</dbReference>
<comment type="similarity">
    <text evidence="1">Belongs to the sigma-70 factor family. ECF subfamily.</text>
</comment>
<dbReference type="InterPro" id="IPR013324">
    <property type="entry name" value="RNA_pol_sigma_r3/r4-like"/>
</dbReference>
<sequence>MNKPVLVPLQIQSSDINEDELLREIVRGDRTSFRVFFDIYKRDVFTTAHRLLNDISDAEDASQEVFLNAFRNIGQFERKSSLRTWLRKITVNLCINRLKSREFRGKKNSVEIDEERLSYTPLSEDASLIRTIDKVVDSLPSNTKTVFVLKAQQGLRHEEIAYLMDITIGTSKSQYAHARLLLRERLSFLKEDLLDEV</sequence>
<keyword evidence="3" id="KW-0731">Sigma factor</keyword>
<evidence type="ECO:0008006" key="9">
    <source>
        <dbReference type="Google" id="ProtNLM"/>
    </source>
</evidence>
<evidence type="ECO:0000259" key="5">
    <source>
        <dbReference type="Pfam" id="PF04542"/>
    </source>
</evidence>
<comment type="caution">
    <text evidence="7">The sequence shown here is derived from an EMBL/GenBank/DDBJ whole genome shotgun (WGS) entry which is preliminary data.</text>
</comment>
<dbReference type="GO" id="GO:0003677">
    <property type="term" value="F:DNA binding"/>
    <property type="evidence" value="ECO:0007669"/>
    <property type="project" value="InterPro"/>
</dbReference>
<reference evidence="8" key="1">
    <citation type="submission" date="2017-08" db="EMBL/GenBank/DDBJ databases">
        <title>A dynamic microbial community with high functional redundancy inhabits the cold, oxic subseafloor aquifer.</title>
        <authorList>
            <person name="Tully B.J."/>
            <person name="Wheat C.G."/>
            <person name="Glazer B.T."/>
            <person name="Huber J.A."/>
        </authorList>
    </citation>
    <scope>NUCLEOTIDE SEQUENCE [LARGE SCALE GENOMIC DNA]</scope>
</reference>
<dbReference type="InterPro" id="IPR013325">
    <property type="entry name" value="RNA_pol_sigma_r2"/>
</dbReference>
<dbReference type="PANTHER" id="PTHR43133:SF46">
    <property type="entry name" value="RNA POLYMERASE SIGMA-70 FACTOR ECF SUBFAMILY"/>
    <property type="match status" value="1"/>
</dbReference>
<dbReference type="GO" id="GO:0006352">
    <property type="term" value="P:DNA-templated transcription initiation"/>
    <property type="evidence" value="ECO:0007669"/>
    <property type="project" value="InterPro"/>
</dbReference>
<dbReference type="NCBIfam" id="TIGR02937">
    <property type="entry name" value="sigma70-ECF"/>
    <property type="match status" value="1"/>
</dbReference>
<dbReference type="Gene3D" id="1.10.1740.10">
    <property type="match status" value="1"/>
</dbReference>